<feature type="compositionally biased region" description="Low complexity" evidence="5">
    <location>
        <begin position="1166"/>
        <end position="1185"/>
    </location>
</feature>
<dbReference type="InterPro" id="IPR051976">
    <property type="entry name" value="Synaptopodin_domain"/>
</dbReference>
<sequence>MLKATLRRPCLQPASSCAGSGEISQYSYGLETPKVDPKEGYGCLVLQRKKGSGAICPFNLKEQEEKNELSAEKWREHIHPEGRNTNGDILVPKFNSYGLPSTGTSEPLRPAPELLHSGTSTRADPSQEWKLVKVKRVLISPASQPRKANLSRSASLSEKELKEAKARSQKIAAQLTNPPSSNSKGVLLFNRRKQRVNEFTLESPGKSGEEAATRGRPRALQGSIVNHGKLQSLKQTLEGSKELQILQGNMEEYEEDTCLEKTQSPPTNEVKREEILPKTRQVPSLKESPSGDVQQVPLTVYLKENIKVASTNGVHEPNANELEHAPVIDSEKNASILIKEQTTLVMEKEKNVPVIDKETTIPVTSKETTFLVTSKEMTVPVTREEATVPVTSKEVTFPVTSKEATVLVTGKEWTVPVISKEWTVPVTSKEATVPVTSKEATVLITSKEWTVPVTSEEATVLVTSKEWTVPVTSKEATVPVTSKEATVPVTSKEVTVPVISKEWTVPVTSKEWTVPITSKEATVPVTSKEATVPVTSEEATVPVTSKAWTVPVTSKAWTVPLTSEEATVPVTSEEATVPVTSEEATVPVTSKEWNGVSNKQYYEVHLTLAKPMPVKNRTARPFGTQSSVTIHPTEKSPGVEIPPPPTYAETLGSPPPVTRVRSPPAYSALYPSAEQKSPVLIRRSSGESKSAPLHKTGMLKESIARRGGKKSMFTFVEKPKMAPNPDLLNLVQNADIRRKRKEQGEPVPEDEPFALGAEASNFLHQSALDSADDAPEWSSCLKSPSIQPKLQVKPSQNLTEAKGKGAELFARRQSRMEKYVIESPAHPGLARSPSPTMSLPPSWKYVSNTPITPVVFKQPTKSPARSSKTPPASLYNSTVMETQISRKELNVAKQQPHQLQSSLFIPSPAKETRRALPTGPPAPQPVFPNSHSYAKHASCPTSPLPPSPGLYSPALSGSSRPTSGPFSPSTGTVPFAQDTRTSAGASSEALFASPSRVLSPRAKGVFLAPRPSYSTRNAGIEPQERRVSLPASMTWTPRLVSHPSPFDGWTRSESEEGPSMRTPPPPMSPSWSERSLSPPQLEADPKASRQMQARLARNIINAARRKSLSPKAVGPEGIRPFTPPIAGAPPASTSLLDNLSPSPQSPRATQVGGHRQPSTGTPQFNISPGVSPRIPSSPSPTYISPLQSPRTTRAAGHRYFTLPTNIKASSLNVAAGSSPGATSCLSPTYRSPGPAPMSTWTEGHRILTLPTSAGVLPANVSSCASPQSPGTYSSTFMHPVQSPTEGARSPVKRYTSRSSTDSDLSIDSEESGLKSPSIRSFNICPRGWNGAMRLRQVSLPSEAPCTS</sequence>
<evidence type="ECO:0000256" key="3">
    <source>
        <dbReference type="ARBA" id="ARBA00022553"/>
    </source>
</evidence>
<feature type="region of interest" description="Disordered" evidence="5">
    <location>
        <begin position="891"/>
        <end position="995"/>
    </location>
</feature>
<dbReference type="GO" id="GO:0032233">
    <property type="term" value="P:positive regulation of actin filament bundle assembly"/>
    <property type="evidence" value="ECO:0007669"/>
    <property type="project" value="TreeGrafter"/>
</dbReference>
<dbReference type="Proteomes" id="UP000694393">
    <property type="component" value="Unplaced"/>
</dbReference>
<comment type="similarity">
    <text evidence="4">Belongs to the synaptopodin family.</text>
</comment>
<evidence type="ECO:0000256" key="4">
    <source>
        <dbReference type="ARBA" id="ARBA00038161"/>
    </source>
</evidence>
<feature type="region of interest" description="Disordered" evidence="5">
    <location>
        <begin position="856"/>
        <end position="877"/>
    </location>
</feature>
<evidence type="ECO:0000256" key="2">
    <source>
        <dbReference type="ARBA" id="ARBA00022490"/>
    </source>
</evidence>
<evidence type="ECO:0000313" key="6">
    <source>
        <dbReference type="Ensembl" id="ENSPCEP00000024590.1"/>
    </source>
</evidence>
<reference evidence="6" key="1">
    <citation type="submission" date="2025-08" db="UniProtKB">
        <authorList>
            <consortium name="Ensembl"/>
        </authorList>
    </citation>
    <scope>IDENTIFICATION</scope>
</reference>
<dbReference type="GO" id="GO:0001725">
    <property type="term" value="C:stress fiber"/>
    <property type="evidence" value="ECO:0007669"/>
    <property type="project" value="TreeGrafter"/>
</dbReference>
<feature type="compositionally biased region" description="Polar residues" evidence="5">
    <location>
        <begin position="1156"/>
        <end position="1165"/>
    </location>
</feature>
<feature type="region of interest" description="Disordered" evidence="5">
    <location>
        <begin position="143"/>
        <end position="185"/>
    </location>
</feature>
<dbReference type="GO" id="GO:0098886">
    <property type="term" value="P:modification of dendritic spine"/>
    <property type="evidence" value="ECO:0007669"/>
    <property type="project" value="TreeGrafter"/>
</dbReference>
<dbReference type="Ensembl" id="ENSPCET00000025408.1">
    <property type="protein sequence ID" value="ENSPCEP00000024590.1"/>
    <property type="gene ID" value="ENSPCEG00000018576.1"/>
</dbReference>
<keyword evidence="3" id="KW-0597">Phosphoprotein</keyword>
<name>A0A8C8SUA6_9SAUR</name>
<dbReference type="GO" id="GO:0097444">
    <property type="term" value="C:spine apparatus"/>
    <property type="evidence" value="ECO:0007669"/>
    <property type="project" value="TreeGrafter"/>
</dbReference>
<feature type="compositionally biased region" description="Polar residues" evidence="5">
    <location>
        <begin position="174"/>
        <end position="184"/>
    </location>
</feature>
<feature type="compositionally biased region" description="Low complexity" evidence="5">
    <location>
        <begin position="949"/>
        <end position="959"/>
    </location>
</feature>
<evidence type="ECO:0000256" key="1">
    <source>
        <dbReference type="ARBA" id="ARBA00004496"/>
    </source>
</evidence>
<evidence type="ECO:0008006" key="8">
    <source>
        <dbReference type="Google" id="ProtNLM"/>
    </source>
</evidence>
<dbReference type="PANTHER" id="PTHR24217">
    <property type="entry name" value="PUTATIVE-RELATED"/>
    <property type="match status" value="1"/>
</dbReference>
<feature type="region of interest" description="Disordered" evidence="5">
    <location>
        <begin position="616"/>
        <end position="656"/>
    </location>
</feature>
<feature type="compositionally biased region" description="Polar residues" evidence="5">
    <location>
        <begin position="960"/>
        <end position="985"/>
    </location>
</feature>
<comment type="subcellular location">
    <subcellularLocation>
        <location evidence="1">Cytoplasm</location>
    </subcellularLocation>
</comment>
<feature type="region of interest" description="Disordered" evidence="5">
    <location>
        <begin position="1036"/>
        <end position="1091"/>
    </location>
</feature>
<feature type="region of interest" description="Disordered" evidence="5">
    <location>
        <begin position="1105"/>
        <end position="1189"/>
    </location>
</feature>
<protein>
    <recommendedName>
        <fullName evidence="8">Synaptopodin</fullName>
    </recommendedName>
</protein>
<accession>A0A8C8SUA6</accession>
<feature type="compositionally biased region" description="Polar residues" evidence="5">
    <location>
        <begin position="1131"/>
        <end position="1148"/>
    </location>
</feature>
<dbReference type="GO" id="GO:1905355">
    <property type="term" value="P:spine apparatus assembly"/>
    <property type="evidence" value="ECO:0007669"/>
    <property type="project" value="TreeGrafter"/>
</dbReference>
<keyword evidence="2" id="KW-0963">Cytoplasm</keyword>
<evidence type="ECO:0000313" key="7">
    <source>
        <dbReference type="Proteomes" id="UP000694393"/>
    </source>
</evidence>
<feature type="region of interest" description="Disordered" evidence="5">
    <location>
        <begin position="1260"/>
        <end position="1322"/>
    </location>
</feature>
<feature type="compositionally biased region" description="Polar residues" evidence="5">
    <location>
        <begin position="1260"/>
        <end position="1284"/>
    </location>
</feature>
<feature type="compositionally biased region" description="Polar residues" evidence="5">
    <location>
        <begin position="892"/>
        <end position="904"/>
    </location>
</feature>
<feature type="compositionally biased region" description="Basic and acidic residues" evidence="5">
    <location>
        <begin position="157"/>
        <end position="166"/>
    </location>
</feature>
<keyword evidence="7" id="KW-1185">Reference proteome</keyword>
<dbReference type="PANTHER" id="PTHR24217:SF13">
    <property type="entry name" value="SYNAPTOPODIN"/>
    <property type="match status" value="1"/>
</dbReference>
<proteinExistence type="inferred from homology"/>
<evidence type="ECO:0000256" key="5">
    <source>
        <dbReference type="SAM" id="MobiDB-lite"/>
    </source>
</evidence>
<feature type="compositionally biased region" description="Polar residues" evidence="5">
    <location>
        <begin position="859"/>
        <end position="877"/>
    </location>
</feature>
<organism evidence="6 7">
    <name type="scientific">Pelusios castaneus</name>
    <name type="common">West African mud turtle</name>
    <dbReference type="NCBI Taxonomy" id="367368"/>
    <lineage>
        <taxon>Eukaryota</taxon>
        <taxon>Metazoa</taxon>
        <taxon>Chordata</taxon>
        <taxon>Craniata</taxon>
        <taxon>Vertebrata</taxon>
        <taxon>Euteleostomi</taxon>
        <taxon>Archelosauria</taxon>
        <taxon>Testudinata</taxon>
        <taxon>Testudines</taxon>
        <taxon>Pleurodira</taxon>
        <taxon>Pelomedusidae</taxon>
        <taxon>Pelusios</taxon>
    </lineage>
</organism>
<dbReference type="GO" id="GO:0005634">
    <property type="term" value="C:nucleus"/>
    <property type="evidence" value="ECO:0007669"/>
    <property type="project" value="TreeGrafter"/>
</dbReference>
<reference evidence="6" key="2">
    <citation type="submission" date="2025-09" db="UniProtKB">
        <authorList>
            <consortium name="Ensembl"/>
        </authorList>
    </citation>
    <scope>IDENTIFICATION</scope>
</reference>
<dbReference type="GO" id="GO:0003779">
    <property type="term" value="F:actin binding"/>
    <property type="evidence" value="ECO:0007669"/>
    <property type="project" value="TreeGrafter"/>
</dbReference>
<dbReference type="GO" id="GO:0030018">
    <property type="term" value="C:Z disc"/>
    <property type="evidence" value="ECO:0007669"/>
    <property type="project" value="TreeGrafter"/>
</dbReference>